<sequence length="77" mass="8656">MPDADHHPEELPSLPLTSNPEEPMELEPSEDTTLTQYTGKWVSLELQSTAVTSRKRPGHNHRTNLMLQCGNSYSLPL</sequence>
<evidence type="ECO:0000256" key="1">
    <source>
        <dbReference type="SAM" id="MobiDB-lite"/>
    </source>
</evidence>
<feature type="region of interest" description="Disordered" evidence="1">
    <location>
        <begin position="1"/>
        <end position="32"/>
    </location>
</feature>
<accession>M7AKA9</accession>
<name>M7AKA9_CHEMY</name>
<evidence type="ECO:0000313" key="3">
    <source>
        <dbReference type="Proteomes" id="UP000031443"/>
    </source>
</evidence>
<gene>
    <name evidence="2" type="ORF">UY3_17342</name>
</gene>
<protein>
    <submittedName>
        <fullName evidence="2">Uncharacterized protein</fullName>
    </submittedName>
</protein>
<evidence type="ECO:0000313" key="2">
    <source>
        <dbReference type="EMBL" id="EMP25586.1"/>
    </source>
</evidence>
<reference evidence="3" key="1">
    <citation type="journal article" date="2013" name="Nat. Genet.">
        <title>The draft genomes of soft-shell turtle and green sea turtle yield insights into the development and evolution of the turtle-specific body plan.</title>
        <authorList>
            <person name="Wang Z."/>
            <person name="Pascual-Anaya J."/>
            <person name="Zadissa A."/>
            <person name="Li W."/>
            <person name="Niimura Y."/>
            <person name="Huang Z."/>
            <person name="Li C."/>
            <person name="White S."/>
            <person name="Xiong Z."/>
            <person name="Fang D."/>
            <person name="Wang B."/>
            <person name="Ming Y."/>
            <person name="Chen Y."/>
            <person name="Zheng Y."/>
            <person name="Kuraku S."/>
            <person name="Pignatelli M."/>
            <person name="Herrero J."/>
            <person name="Beal K."/>
            <person name="Nozawa M."/>
            <person name="Li Q."/>
            <person name="Wang J."/>
            <person name="Zhang H."/>
            <person name="Yu L."/>
            <person name="Shigenobu S."/>
            <person name="Wang J."/>
            <person name="Liu J."/>
            <person name="Flicek P."/>
            <person name="Searle S."/>
            <person name="Wang J."/>
            <person name="Kuratani S."/>
            <person name="Yin Y."/>
            <person name="Aken B."/>
            <person name="Zhang G."/>
            <person name="Irie N."/>
        </authorList>
    </citation>
    <scope>NUCLEOTIDE SEQUENCE [LARGE SCALE GENOMIC DNA]</scope>
</reference>
<dbReference type="EMBL" id="KB587883">
    <property type="protein sequence ID" value="EMP25586.1"/>
    <property type="molecule type" value="Genomic_DNA"/>
</dbReference>
<proteinExistence type="predicted"/>
<keyword evidence="3" id="KW-1185">Reference proteome</keyword>
<dbReference type="AlphaFoldDB" id="M7AKA9"/>
<organism evidence="2 3">
    <name type="scientific">Chelonia mydas</name>
    <name type="common">Green sea-turtle</name>
    <name type="synonym">Chelonia agassizi</name>
    <dbReference type="NCBI Taxonomy" id="8469"/>
    <lineage>
        <taxon>Eukaryota</taxon>
        <taxon>Metazoa</taxon>
        <taxon>Chordata</taxon>
        <taxon>Craniata</taxon>
        <taxon>Vertebrata</taxon>
        <taxon>Euteleostomi</taxon>
        <taxon>Archelosauria</taxon>
        <taxon>Testudinata</taxon>
        <taxon>Testudines</taxon>
        <taxon>Cryptodira</taxon>
        <taxon>Durocryptodira</taxon>
        <taxon>Americhelydia</taxon>
        <taxon>Chelonioidea</taxon>
        <taxon>Cheloniidae</taxon>
        <taxon>Chelonia</taxon>
    </lineage>
</organism>
<dbReference type="Proteomes" id="UP000031443">
    <property type="component" value="Unassembled WGS sequence"/>
</dbReference>
<feature type="compositionally biased region" description="Basic and acidic residues" evidence="1">
    <location>
        <begin position="1"/>
        <end position="10"/>
    </location>
</feature>